<dbReference type="EMBL" id="JANBVO010000002">
    <property type="protein sequence ID" value="KAJ9156283.1"/>
    <property type="molecule type" value="Genomic_DNA"/>
</dbReference>
<evidence type="ECO:0000256" key="6">
    <source>
        <dbReference type="ARBA" id="ARBA00023242"/>
    </source>
</evidence>
<proteinExistence type="predicted"/>
<dbReference type="Gene3D" id="4.10.240.10">
    <property type="entry name" value="Zn(2)-C6 fungal-type DNA-binding domain"/>
    <property type="match status" value="1"/>
</dbReference>
<keyword evidence="9" id="KW-1185">Reference proteome</keyword>
<keyword evidence="6" id="KW-0539">Nucleus</keyword>
<dbReference type="AlphaFoldDB" id="A0AA38RT47"/>
<dbReference type="PANTHER" id="PTHR36206:SF16">
    <property type="entry name" value="TRANSCRIPTION FACTOR DOMAIN-CONTAINING PROTEIN-RELATED"/>
    <property type="match status" value="1"/>
</dbReference>
<evidence type="ECO:0000256" key="4">
    <source>
        <dbReference type="ARBA" id="ARBA00023125"/>
    </source>
</evidence>
<keyword evidence="5" id="KW-0804">Transcription</keyword>
<evidence type="ECO:0000256" key="3">
    <source>
        <dbReference type="ARBA" id="ARBA00023015"/>
    </source>
</evidence>
<dbReference type="PROSITE" id="PS00463">
    <property type="entry name" value="ZN2_CY6_FUNGAL_1"/>
    <property type="match status" value="1"/>
</dbReference>
<organism evidence="8 9">
    <name type="scientific">Pleurostoma richardsiae</name>
    <dbReference type="NCBI Taxonomy" id="41990"/>
    <lineage>
        <taxon>Eukaryota</taxon>
        <taxon>Fungi</taxon>
        <taxon>Dikarya</taxon>
        <taxon>Ascomycota</taxon>
        <taxon>Pezizomycotina</taxon>
        <taxon>Sordariomycetes</taxon>
        <taxon>Sordariomycetidae</taxon>
        <taxon>Calosphaeriales</taxon>
        <taxon>Pleurostomataceae</taxon>
        <taxon>Pleurostoma</taxon>
    </lineage>
</organism>
<name>A0AA38RT47_9PEZI</name>
<gene>
    <name evidence="8" type="ORF">NKR23_g1140</name>
</gene>
<dbReference type="PANTHER" id="PTHR36206">
    <property type="entry name" value="ASPERCRYPTIN BIOSYNTHESIS CLUSTER-SPECIFIC TRANSCRIPTION REGULATOR ATNN-RELATED"/>
    <property type="match status" value="1"/>
</dbReference>
<dbReference type="Proteomes" id="UP001174694">
    <property type="component" value="Unassembled WGS sequence"/>
</dbReference>
<keyword evidence="1" id="KW-0479">Metal-binding</keyword>
<evidence type="ECO:0000256" key="2">
    <source>
        <dbReference type="ARBA" id="ARBA00022833"/>
    </source>
</evidence>
<feature type="domain" description="Zn(2)-C6 fungal-type" evidence="7">
    <location>
        <begin position="12"/>
        <end position="40"/>
    </location>
</feature>
<reference evidence="8" key="1">
    <citation type="submission" date="2022-07" db="EMBL/GenBank/DDBJ databases">
        <title>Fungi with potential for degradation of polypropylene.</title>
        <authorList>
            <person name="Gostincar C."/>
        </authorList>
    </citation>
    <scope>NUCLEOTIDE SEQUENCE</scope>
    <source>
        <strain evidence="8">EXF-13308</strain>
    </source>
</reference>
<dbReference type="GO" id="GO:0008270">
    <property type="term" value="F:zinc ion binding"/>
    <property type="evidence" value="ECO:0007669"/>
    <property type="project" value="InterPro"/>
</dbReference>
<dbReference type="InterPro" id="IPR021858">
    <property type="entry name" value="Fun_TF"/>
</dbReference>
<evidence type="ECO:0000256" key="1">
    <source>
        <dbReference type="ARBA" id="ARBA00022723"/>
    </source>
</evidence>
<dbReference type="InterPro" id="IPR036864">
    <property type="entry name" value="Zn2-C6_fun-type_DNA-bd_sf"/>
</dbReference>
<dbReference type="SMART" id="SM00066">
    <property type="entry name" value="GAL4"/>
    <property type="match status" value="1"/>
</dbReference>
<evidence type="ECO:0000313" key="9">
    <source>
        <dbReference type="Proteomes" id="UP001174694"/>
    </source>
</evidence>
<dbReference type="Pfam" id="PF11951">
    <property type="entry name" value="Fungal_trans_2"/>
    <property type="match status" value="1"/>
</dbReference>
<evidence type="ECO:0000256" key="5">
    <source>
        <dbReference type="ARBA" id="ARBA00023163"/>
    </source>
</evidence>
<evidence type="ECO:0000313" key="8">
    <source>
        <dbReference type="EMBL" id="KAJ9156283.1"/>
    </source>
</evidence>
<sequence length="499" mass="56037">MGRKGAPKVKTGCITCKIRKVKCDEARPCCSRCTSTGRKCDGYPARPPLGTIIPWRKEIVCSVSLAANVNNTEARALRFFQQVVAPAISSRSDSRFWTSLVLQAASNATTVRHAVIAVSSLYEDFAVSSPKMRHISLHHYNLAIRHAAASSDQQVVLLVCILFVCVEFLRGNVGGAIDHCQHGIRILNDTFKASRSKTCQDEILGIFRRLSIFPFFFGSTPATFPELGGLDFAQLPTFGSLLNLSELQQSLDILVSRSIRLIRNGDPYRLKTRETVDIPAALVREKAALESYLVQWKQAFNAYKSRNPKSGVEDVTYTSMEIRHRVALVWVYNTFTEDERVYDEYAHDFQHIVDLAEKIPLPDADEVRRSKFLFEMDFLPLLYFVVIKCRWFEMRLGALRLMNKLASKQESLWAMDIMNAVGKRVIEIEHGVSLEVLERQVTVSGQASSPIIPGSEVRIMDSVMEMAGDESSDSCSKRVTFILSGENSGMKVLEECIFV</sequence>
<dbReference type="GO" id="GO:0000981">
    <property type="term" value="F:DNA-binding transcription factor activity, RNA polymerase II-specific"/>
    <property type="evidence" value="ECO:0007669"/>
    <property type="project" value="InterPro"/>
</dbReference>
<keyword evidence="4" id="KW-0238">DNA-binding</keyword>
<dbReference type="PROSITE" id="PS50048">
    <property type="entry name" value="ZN2_CY6_FUNGAL_2"/>
    <property type="match status" value="1"/>
</dbReference>
<accession>A0AA38RT47</accession>
<dbReference type="Pfam" id="PF00172">
    <property type="entry name" value="Zn_clus"/>
    <property type="match status" value="1"/>
</dbReference>
<evidence type="ECO:0000259" key="7">
    <source>
        <dbReference type="PROSITE" id="PS50048"/>
    </source>
</evidence>
<keyword evidence="3" id="KW-0805">Transcription regulation</keyword>
<comment type="caution">
    <text evidence="8">The sequence shown here is derived from an EMBL/GenBank/DDBJ whole genome shotgun (WGS) entry which is preliminary data.</text>
</comment>
<dbReference type="InterPro" id="IPR001138">
    <property type="entry name" value="Zn2Cys6_DnaBD"/>
</dbReference>
<dbReference type="GO" id="GO:0003677">
    <property type="term" value="F:DNA binding"/>
    <property type="evidence" value="ECO:0007669"/>
    <property type="project" value="UniProtKB-KW"/>
</dbReference>
<dbReference type="CDD" id="cd00067">
    <property type="entry name" value="GAL4"/>
    <property type="match status" value="1"/>
</dbReference>
<keyword evidence="2" id="KW-0862">Zinc</keyword>
<dbReference type="SUPFAM" id="SSF57701">
    <property type="entry name" value="Zn2/Cys6 DNA-binding domain"/>
    <property type="match status" value="1"/>
</dbReference>
<protein>
    <submittedName>
        <fullName evidence="8">Zn(2)-Cys(6) zinc finger domain protein</fullName>
    </submittedName>
</protein>
<dbReference type="InterPro" id="IPR052360">
    <property type="entry name" value="Transcr_Regulatory_Proteins"/>
</dbReference>